<dbReference type="AlphaFoldDB" id="K3YM88"/>
<dbReference type="Proteomes" id="UP000004995">
    <property type="component" value="Unassembled WGS sequence"/>
</dbReference>
<sequence length="198" mass="22693">MIHKEFVPDSKAKGRCTPKPSKFHADILRIGDCQWTSRYQGDLVAKFYYSNRRLVWEILNGGLKMKIEIDWENIYALKFTYPESGLGTLEIMVCTFSKEANLQLGRNTAWMRTVDFTGGQATIHRNHRLYSLSQENTMHPCFENLHSESEVLESSNAQDLYSRNDYQQFGGHKLGAQLPMPVGTKVVGRNHDGSQSMR</sequence>
<dbReference type="eggNOG" id="ENOG502QQND">
    <property type="taxonomic scope" value="Eukaryota"/>
</dbReference>
<dbReference type="InParanoid" id="K3YM88"/>
<keyword evidence="3" id="KW-1185">Reference proteome</keyword>
<dbReference type="EMBL" id="AGNK02003657">
    <property type="status" value="NOT_ANNOTATED_CDS"/>
    <property type="molecule type" value="Genomic_DNA"/>
</dbReference>
<dbReference type="EnsemblPlants" id="KQL01236">
    <property type="protein sequence ID" value="KQL01236"/>
    <property type="gene ID" value="SETIT_015367mg"/>
</dbReference>
<feature type="domain" description="TRF2/HOY1 PH-like" evidence="1">
    <location>
        <begin position="22"/>
        <end position="130"/>
    </location>
</feature>
<dbReference type="Gramene" id="KQL01236">
    <property type="protein sequence ID" value="KQL01236"/>
    <property type="gene ID" value="SETIT_015367mg"/>
</dbReference>
<reference evidence="3" key="1">
    <citation type="journal article" date="2012" name="Nat. Biotechnol.">
        <title>Reference genome sequence of the model plant Setaria.</title>
        <authorList>
            <person name="Bennetzen J.L."/>
            <person name="Schmutz J."/>
            <person name="Wang H."/>
            <person name="Percifield R."/>
            <person name="Hawkins J."/>
            <person name="Pontaroli A.C."/>
            <person name="Estep M."/>
            <person name="Feng L."/>
            <person name="Vaughn J.N."/>
            <person name="Grimwood J."/>
            <person name="Jenkins J."/>
            <person name="Barry K."/>
            <person name="Lindquist E."/>
            <person name="Hellsten U."/>
            <person name="Deshpande S."/>
            <person name="Wang X."/>
            <person name="Wu X."/>
            <person name="Mitros T."/>
            <person name="Triplett J."/>
            <person name="Yang X."/>
            <person name="Ye C.Y."/>
            <person name="Mauro-Herrera M."/>
            <person name="Wang L."/>
            <person name="Li P."/>
            <person name="Sharma M."/>
            <person name="Sharma R."/>
            <person name="Ronald P.C."/>
            <person name="Panaud O."/>
            <person name="Kellogg E.A."/>
            <person name="Brutnell T.P."/>
            <person name="Doust A.N."/>
            <person name="Tuskan G.A."/>
            <person name="Rokhsar D."/>
            <person name="Devos K.M."/>
        </authorList>
    </citation>
    <scope>NUCLEOTIDE SEQUENCE [LARGE SCALE GENOMIC DNA]</scope>
    <source>
        <strain evidence="3">cv. Yugu1</strain>
    </source>
</reference>
<dbReference type="PANTHER" id="PTHR33494:SF1">
    <property type="entry name" value="C2H2-TYPE DOMAIN-CONTAINING PROTEIN-RELATED"/>
    <property type="match status" value="1"/>
</dbReference>
<organism evidence="2 3">
    <name type="scientific">Setaria italica</name>
    <name type="common">Foxtail millet</name>
    <name type="synonym">Panicum italicum</name>
    <dbReference type="NCBI Taxonomy" id="4555"/>
    <lineage>
        <taxon>Eukaryota</taxon>
        <taxon>Viridiplantae</taxon>
        <taxon>Streptophyta</taxon>
        <taxon>Embryophyta</taxon>
        <taxon>Tracheophyta</taxon>
        <taxon>Spermatophyta</taxon>
        <taxon>Magnoliopsida</taxon>
        <taxon>Liliopsida</taxon>
        <taxon>Poales</taxon>
        <taxon>Poaceae</taxon>
        <taxon>PACMAD clade</taxon>
        <taxon>Panicoideae</taxon>
        <taxon>Panicodae</taxon>
        <taxon>Paniceae</taxon>
        <taxon>Cenchrinae</taxon>
        <taxon>Setaria</taxon>
    </lineage>
</organism>
<dbReference type="HOGENOM" id="CLU_088469_0_0_1"/>
<dbReference type="InterPro" id="IPR057939">
    <property type="entry name" value="TRF2_HOY1_PH"/>
</dbReference>
<protein>
    <recommendedName>
        <fullName evidence="1">TRF2/HOY1 PH-like domain-containing protein</fullName>
    </recommendedName>
</protein>
<proteinExistence type="predicted"/>
<evidence type="ECO:0000313" key="2">
    <source>
        <dbReference type="EnsemblPlants" id="KQL01236"/>
    </source>
</evidence>
<name>K3YM88_SETIT</name>
<evidence type="ECO:0000259" key="1">
    <source>
        <dbReference type="Pfam" id="PF24818"/>
    </source>
</evidence>
<accession>K3YM88</accession>
<dbReference type="PANTHER" id="PTHR33494">
    <property type="entry name" value="OS02G0793800 PROTEIN"/>
    <property type="match status" value="1"/>
</dbReference>
<reference evidence="2" key="2">
    <citation type="submission" date="2018-08" db="UniProtKB">
        <authorList>
            <consortium name="EnsemblPlants"/>
        </authorList>
    </citation>
    <scope>IDENTIFICATION</scope>
    <source>
        <strain evidence="2">Yugu1</strain>
    </source>
</reference>
<dbReference type="Pfam" id="PF24818">
    <property type="entry name" value="PH_TRF2_HOY1"/>
    <property type="match status" value="1"/>
</dbReference>
<evidence type="ECO:0000313" key="3">
    <source>
        <dbReference type="Proteomes" id="UP000004995"/>
    </source>
</evidence>